<evidence type="ECO:0000256" key="4">
    <source>
        <dbReference type="ARBA" id="ARBA00022448"/>
    </source>
</evidence>
<sequence length="416" mass="45554">MAHFKYIGRSKSGERVEGVVESNDRSGAVRVIESLGHIPVSITETTKTHRQESGEDRKGLNFQLGFKRKPRMKLQDLLLFSRELSDLVASGMTIGRALHTLAARKDESAVGRIVNTLRDEIVQGTSLSDALEMYPETFSSLYVNLVRAGEASGNLPGALENICVHYERVHEARGKVISALIYPAIVMTIGGLAVIGLMIYIVPSFANTFEEMGAELPRPTQVLMTMSNFTLRYGLAVLGVMVLLIIFLKRWLKTMQGKTLWHRLQLRIPIMGAIIRANAYAHFSRTFGTLLHNGVAVLPAMGIVQKTIDNVIIADEVGRARDKVTDGATISKPLAQGKIFPRLLTDMLAVGEETGDMPNALSHITRRYDSELDQLVKTCTTVLEPLLIVAVAAVVGGMAICLMLPVLTLTDTLSGF</sequence>
<dbReference type="Gene3D" id="1.20.81.30">
    <property type="entry name" value="Type II secretion system (T2SS), domain F"/>
    <property type="match status" value="2"/>
</dbReference>
<dbReference type="InterPro" id="IPR042094">
    <property type="entry name" value="T2SS_GspF_sf"/>
</dbReference>
<dbReference type="InterPro" id="IPR003004">
    <property type="entry name" value="GspF/PilC"/>
</dbReference>
<keyword evidence="5" id="KW-1003">Cell membrane</keyword>
<evidence type="ECO:0000256" key="8">
    <source>
        <dbReference type="ARBA" id="ARBA00023136"/>
    </source>
</evidence>
<dbReference type="InterPro" id="IPR001992">
    <property type="entry name" value="T2SS_GspF/T4SS_PilC_CS"/>
</dbReference>
<comment type="function">
    <text evidence="1">Component of the type II secretion system inner membrane complex required for the energy-dependent secretion of extracellular factors such as proteases and toxins from the periplasm.</text>
</comment>
<feature type="transmembrane region" description="Helical" evidence="11">
    <location>
        <begin position="180"/>
        <end position="202"/>
    </location>
</feature>
<gene>
    <name evidence="13" type="ORF">P9H32_07250</name>
</gene>
<evidence type="ECO:0000313" key="13">
    <source>
        <dbReference type="EMBL" id="MDZ8118425.1"/>
    </source>
</evidence>
<evidence type="ECO:0000256" key="10">
    <source>
        <dbReference type="RuleBase" id="RU003923"/>
    </source>
</evidence>
<evidence type="ECO:0000256" key="1">
    <source>
        <dbReference type="ARBA" id="ARBA00002684"/>
    </source>
</evidence>
<evidence type="ECO:0000256" key="7">
    <source>
        <dbReference type="ARBA" id="ARBA00022989"/>
    </source>
</evidence>
<dbReference type="PANTHER" id="PTHR30012:SF0">
    <property type="entry name" value="TYPE II SECRETION SYSTEM PROTEIN F-RELATED"/>
    <property type="match status" value="1"/>
</dbReference>
<accession>A0ABU5MW77</accession>
<organism evidence="13 14">
    <name type="scientific">Pontiella agarivorans</name>
    <dbReference type="NCBI Taxonomy" id="3038953"/>
    <lineage>
        <taxon>Bacteria</taxon>
        <taxon>Pseudomonadati</taxon>
        <taxon>Kiritimatiellota</taxon>
        <taxon>Kiritimatiellia</taxon>
        <taxon>Kiritimatiellales</taxon>
        <taxon>Pontiellaceae</taxon>
        <taxon>Pontiella</taxon>
    </lineage>
</organism>
<dbReference type="Pfam" id="PF00482">
    <property type="entry name" value="T2SSF"/>
    <property type="match status" value="2"/>
</dbReference>
<evidence type="ECO:0000313" key="14">
    <source>
        <dbReference type="Proteomes" id="UP001290861"/>
    </source>
</evidence>
<feature type="transmembrane region" description="Helical" evidence="11">
    <location>
        <begin position="229"/>
        <end position="248"/>
    </location>
</feature>
<evidence type="ECO:0000256" key="6">
    <source>
        <dbReference type="ARBA" id="ARBA00022692"/>
    </source>
</evidence>
<dbReference type="PRINTS" id="PR00812">
    <property type="entry name" value="BCTERIALGSPF"/>
</dbReference>
<dbReference type="EMBL" id="JARVCO010000008">
    <property type="protein sequence ID" value="MDZ8118425.1"/>
    <property type="molecule type" value="Genomic_DNA"/>
</dbReference>
<evidence type="ECO:0000259" key="12">
    <source>
        <dbReference type="Pfam" id="PF00482"/>
    </source>
</evidence>
<comment type="subcellular location">
    <subcellularLocation>
        <location evidence="2 10">Cell membrane</location>
        <topology evidence="2 10">Multi-pass membrane protein</topology>
    </subcellularLocation>
</comment>
<feature type="domain" description="Type II secretion system protein GspF" evidence="12">
    <location>
        <begin position="80"/>
        <end position="203"/>
    </location>
</feature>
<dbReference type="RefSeq" id="WP_322608225.1">
    <property type="nucleotide sequence ID" value="NZ_JARVCO010000008.1"/>
</dbReference>
<evidence type="ECO:0000256" key="9">
    <source>
        <dbReference type="ARBA" id="ARBA00030750"/>
    </source>
</evidence>
<keyword evidence="4 10" id="KW-0813">Transport</keyword>
<dbReference type="PANTHER" id="PTHR30012">
    <property type="entry name" value="GENERAL SECRETION PATHWAY PROTEIN"/>
    <property type="match status" value="1"/>
</dbReference>
<protein>
    <recommendedName>
        <fullName evidence="9">General secretion pathway protein F</fullName>
    </recommendedName>
</protein>
<keyword evidence="14" id="KW-1185">Reference proteome</keyword>
<proteinExistence type="inferred from homology"/>
<evidence type="ECO:0000256" key="11">
    <source>
        <dbReference type="SAM" id="Phobius"/>
    </source>
</evidence>
<feature type="domain" description="Type II secretion system protein GspF" evidence="12">
    <location>
        <begin position="283"/>
        <end position="405"/>
    </location>
</feature>
<comment type="caution">
    <text evidence="13">The sequence shown here is derived from an EMBL/GenBank/DDBJ whole genome shotgun (WGS) entry which is preliminary data.</text>
</comment>
<keyword evidence="7 11" id="KW-1133">Transmembrane helix</keyword>
<evidence type="ECO:0000256" key="5">
    <source>
        <dbReference type="ARBA" id="ARBA00022475"/>
    </source>
</evidence>
<evidence type="ECO:0000256" key="2">
    <source>
        <dbReference type="ARBA" id="ARBA00004651"/>
    </source>
</evidence>
<name>A0ABU5MW77_9BACT</name>
<keyword evidence="6 10" id="KW-0812">Transmembrane</keyword>
<keyword evidence="8 11" id="KW-0472">Membrane</keyword>
<feature type="transmembrane region" description="Helical" evidence="11">
    <location>
        <begin position="386"/>
        <end position="407"/>
    </location>
</feature>
<dbReference type="Proteomes" id="UP001290861">
    <property type="component" value="Unassembled WGS sequence"/>
</dbReference>
<evidence type="ECO:0000256" key="3">
    <source>
        <dbReference type="ARBA" id="ARBA00005745"/>
    </source>
</evidence>
<dbReference type="InterPro" id="IPR018076">
    <property type="entry name" value="T2SS_GspF_dom"/>
</dbReference>
<dbReference type="PROSITE" id="PS00874">
    <property type="entry name" value="T2SP_F"/>
    <property type="match status" value="1"/>
</dbReference>
<comment type="similarity">
    <text evidence="3 10">Belongs to the GSP F family.</text>
</comment>
<reference evidence="13 14" key="1">
    <citation type="journal article" date="2024" name="Appl. Environ. Microbiol.">
        <title>Pontiella agarivorans sp. nov., a novel marine anaerobic bacterium capable of degrading macroalgal polysaccharides and fixing nitrogen.</title>
        <authorList>
            <person name="Liu N."/>
            <person name="Kivenson V."/>
            <person name="Peng X."/>
            <person name="Cui Z."/>
            <person name="Lankiewicz T.S."/>
            <person name="Gosselin K.M."/>
            <person name="English C.J."/>
            <person name="Blair E.M."/>
            <person name="O'Malley M.A."/>
            <person name="Valentine D.L."/>
        </authorList>
    </citation>
    <scope>NUCLEOTIDE SEQUENCE [LARGE SCALE GENOMIC DNA]</scope>
    <source>
        <strain evidence="13 14">NLcol2</strain>
    </source>
</reference>